<dbReference type="AlphaFoldDB" id="G7UVP6"/>
<organism evidence="1 2">
    <name type="scientific">Pseudoxanthomonas spadix (strain BD-a59)</name>
    <dbReference type="NCBI Taxonomy" id="1045855"/>
    <lineage>
        <taxon>Bacteria</taxon>
        <taxon>Pseudomonadati</taxon>
        <taxon>Pseudomonadota</taxon>
        <taxon>Gammaproteobacteria</taxon>
        <taxon>Lysobacterales</taxon>
        <taxon>Lysobacteraceae</taxon>
        <taxon>Pseudoxanthomonas</taxon>
    </lineage>
</organism>
<evidence type="ECO:0000313" key="2">
    <source>
        <dbReference type="Proteomes" id="UP000005870"/>
    </source>
</evidence>
<evidence type="ECO:0000313" key="1">
    <source>
        <dbReference type="EMBL" id="AER55163.1"/>
    </source>
</evidence>
<dbReference type="HOGENOM" id="CLU_3102927_0_0_6"/>
<accession>G7UVP6</accession>
<dbReference type="Proteomes" id="UP000005870">
    <property type="component" value="Chromosome"/>
</dbReference>
<gene>
    <name evidence="1" type="ordered locus">DSC_02550</name>
</gene>
<protein>
    <submittedName>
        <fullName evidence="1">Uncharacterized protein</fullName>
    </submittedName>
</protein>
<reference evidence="1 2" key="1">
    <citation type="journal article" date="2012" name="J. Bacteriol.">
        <title>Complete Genome Sequence of the BTEX-Degrading Bacterium Pseudoxanthomonas spadix BD-a59.</title>
        <authorList>
            <person name="Lee S.H."/>
            <person name="Jin H.M."/>
            <person name="Lee H.J."/>
            <person name="Kim J.M."/>
            <person name="Jeon C.O."/>
        </authorList>
    </citation>
    <scope>NUCLEOTIDE SEQUENCE [LARGE SCALE GENOMIC DNA]</scope>
    <source>
        <strain evidence="1 2">BD-a59</strain>
    </source>
</reference>
<name>G7UVP6_PSEUP</name>
<keyword evidence="2" id="KW-1185">Reference proteome</keyword>
<dbReference type="STRING" id="1045855.DSC_02550"/>
<sequence>MEEVLVCGIGAGECSQADDNQALARRTKVQQVLAGTAARMHGGAATAEVKQ</sequence>
<dbReference type="EMBL" id="CP003093">
    <property type="protein sequence ID" value="AER55163.1"/>
    <property type="molecule type" value="Genomic_DNA"/>
</dbReference>
<dbReference type="KEGG" id="psd:DSC_02550"/>
<proteinExistence type="predicted"/>